<protein>
    <submittedName>
        <fullName evidence="1">Uncharacterized protein</fullName>
    </submittedName>
</protein>
<proteinExistence type="predicted"/>
<sequence length="46" mass="5481">MALIVHKHTCCSFEKRNIKSTGHHWIHWFKVNQIFCETLAENLESL</sequence>
<dbReference type="EMBL" id="GBRH01250820">
    <property type="protein sequence ID" value="JAD47075.1"/>
    <property type="molecule type" value="Transcribed_RNA"/>
</dbReference>
<accession>A0A0A9ADN3</accession>
<reference evidence="1" key="2">
    <citation type="journal article" date="2015" name="Data Brief">
        <title>Shoot transcriptome of the giant reed, Arundo donax.</title>
        <authorList>
            <person name="Barrero R.A."/>
            <person name="Guerrero F.D."/>
            <person name="Moolhuijzen P."/>
            <person name="Goolsby J.A."/>
            <person name="Tidwell J."/>
            <person name="Bellgard S.E."/>
            <person name="Bellgard M.I."/>
        </authorList>
    </citation>
    <scope>NUCLEOTIDE SEQUENCE</scope>
    <source>
        <tissue evidence="1">Shoot tissue taken approximately 20 cm above the soil surface</tissue>
    </source>
</reference>
<evidence type="ECO:0000313" key="1">
    <source>
        <dbReference type="EMBL" id="JAD47075.1"/>
    </source>
</evidence>
<name>A0A0A9ADN3_ARUDO</name>
<organism evidence="1">
    <name type="scientific">Arundo donax</name>
    <name type="common">Giant reed</name>
    <name type="synonym">Donax arundinaceus</name>
    <dbReference type="NCBI Taxonomy" id="35708"/>
    <lineage>
        <taxon>Eukaryota</taxon>
        <taxon>Viridiplantae</taxon>
        <taxon>Streptophyta</taxon>
        <taxon>Embryophyta</taxon>
        <taxon>Tracheophyta</taxon>
        <taxon>Spermatophyta</taxon>
        <taxon>Magnoliopsida</taxon>
        <taxon>Liliopsida</taxon>
        <taxon>Poales</taxon>
        <taxon>Poaceae</taxon>
        <taxon>PACMAD clade</taxon>
        <taxon>Arundinoideae</taxon>
        <taxon>Arundineae</taxon>
        <taxon>Arundo</taxon>
    </lineage>
</organism>
<reference evidence="1" key="1">
    <citation type="submission" date="2014-09" db="EMBL/GenBank/DDBJ databases">
        <authorList>
            <person name="Magalhaes I.L.F."/>
            <person name="Oliveira U."/>
            <person name="Santos F.R."/>
            <person name="Vidigal T.H.D.A."/>
            <person name="Brescovit A.D."/>
            <person name="Santos A.J."/>
        </authorList>
    </citation>
    <scope>NUCLEOTIDE SEQUENCE</scope>
    <source>
        <tissue evidence="1">Shoot tissue taken approximately 20 cm above the soil surface</tissue>
    </source>
</reference>
<dbReference type="AlphaFoldDB" id="A0A0A9ADN3"/>